<comment type="caution">
    <text evidence="7">The sequence shown here is derived from an EMBL/GenBank/DDBJ whole genome shotgun (WGS) entry which is preliminary data.</text>
</comment>
<feature type="binding site" evidence="4">
    <location>
        <position position="322"/>
    </location>
    <ligand>
        <name>S-adenosyl-L-methionine</name>
        <dbReference type="ChEBI" id="CHEBI:59789"/>
    </ligand>
</feature>
<evidence type="ECO:0000256" key="4">
    <source>
        <dbReference type="PROSITE-ProRule" id="PRU01024"/>
    </source>
</evidence>
<gene>
    <name evidence="7" type="ORF">DWQ67_02510</name>
</gene>
<dbReference type="AlphaFoldDB" id="A0A496PMF3"/>
<protein>
    <submittedName>
        <fullName evidence="7">Class I SAM-dependent RNA methyltransferase</fullName>
    </submittedName>
</protein>
<dbReference type="InterPro" id="IPR012340">
    <property type="entry name" value="NA-bd_OB-fold"/>
</dbReference>
<dbReference type="Proteomes" id="UP000273119">
    <property type="component" value="Unassembled WGS sequence"/>
</dbReference>
<dbReference type="Gene3D" id="3.40.50.150">
    <property type="entry name" value="Vaccinia Virus protein VP39"/>
    <property type="match status" value="1"/>
</dbReference>
<dbReference type="Gene3D" id="2.40.50.140">
    <property type="entry name" value="Nucleic acid-binding proteins"/>
    <property type="match status" value="1"/>
</dbReference>
<keyword evidence="1 4" id="KW-0489">Methyltransferase</keyword>
<dbReference type="InterPro" id="IPR030390">
    <property type="entry name" value="MeTrfase_TrmA_AS"/>
</dbReference>
<evidence type="ECO:0000256" key="3">
    <source>
        <dbReference type="ARBA" id="ARBA00022691"/>
    </source>
</evidence>
<dbReference type="InterPro" id="IPR010280">
    <property type="entry name" value="U5_MeTrfase_fam"/>
</dbReference>
<dbReference type="Pfam" id="PF05958">
    <property type="entry name" value="tRNA_U5-meth_tr"/>
    <property type="match status" value="1"/>
</dbReference>
<keyword evidence="3 4" id="KW-0949">S-adenosyl-L-methionine</keyword>
<feature type="active site" evidence="5">
    <location>
        <position position="417"/>
    </location>
</feature>
<sequence length="464" mass="49150">MTQHPTADQGTSHTPVIELRLGNVANGGVMVARHEGRVVFVRHGAPGELVRVRLTEPGQGDSFWRGDVVEVLEASEHRVAHVWPAADALLAKSPEDIPGGAEFGHLDLAYQRELKAQVLTEQLERLAKFDPATIGFAGVEAPEEEREDGLHWRTRTAFGVDRAGRLAMRAARSHHLVPTPSMPLAVEAVDALGLDQVDLTGLGRVEISAPQGQPPLVLLVPATPDAAGVKWAGAAANRVARHVGEAASVALLTQESGTAADGAGALRRVSGRTWLRESVDGHEFRVTGEGFWQVHRSAPATLSHAVLAAGEPAEDEAWADLYAGAGLFSSLLAQSVGVTGSVLSVEGAPGTHADARRNLHASPQARVVRGRVERVLLEEAGTRPDGVVLDPPRSGAGKAAVAAIADVEPERIVYVSCDAASFARDVALFAGRGYELTQLRAFDLYPHTHHLETVAVLRKKAVAS</sequence>
<comment type="similarity">
    <text evidence="4">Belongs to the class I-like SAM-binding methyltransferase superfamily. RNA M5U methyltransferase family.</text>
</comment>
<feature type="domain" description="TRAM" evidence="6">
    <location>
        <begin position="6"/>
        <end position="70"/>
    </location>
</feature>
<dbReference type="SUPFAM" id="SSF50249">
    <property type="entry name" value="Nucleic acid-binding proteins"/>
    <property type="match status" value="1"/>
</dbReference>
<dbReference type="GO" id="GO:0070475">
    <property type="term" value="P:rRNA base methylation"/>
    <property type="evidence" value="ECO:0007669"/>
    <property type="project" value="TreeGrafter"/>
</dbReference>
<dbReference type="PROSITE" id="PS01230">
    <property type="entry name" value="TRMA_1"/>
    <property type="match status" value="1"/>
</dbReference>
<dbReference type="PANTHER" id="PTHR11061">
    <property type="entry name" value="RNA M5U METHYLTRANSFERASE"/>
    <property type="match status" value="1"/>
</dbReference>
<keyword evidence="8" id="KW-1185">Reference proteome</keyword>
<feature type="binding site" evidence="4">
    <location>
        <position position="390"/>
    </location>
    <ligand>
        <name>S-adenosyl-L-methionine</name>
        <dbReference type="ChEBI" id="CHEBI:59789"/>
    </ligand>
</feature>
<feature type="binding site" evidence="4">
    <location>
        <position position="346"/>
    </location>
    <ligand>
        <name>S-adenosyl-L-methionine</name>
        <dbReference type="ChEBI" id="CHEBI:59789"/>
    </ligand>
</feature>
<evidence type="ECO:0000256" key="1">
    <source>
        <dbReference type="ARBA" id="ARBA00022603"/>
    </source>
</evidence>
<dbReference type="EMBL" id="QQXL01000001">
    <property type="protein sequence ID" value="RKW71720.1"/>
    <property type="molecule type" value="Genomic_DNA"/>
</dbReference>
<feature type="active site" description="Nucleophile" evidence="4">
    <location>
        <position position="417"/>
    </location>
</feature>
<evidence type="ECO:0000256" key="5">
    <source>
        <dbReference type="PROSITE-ProRule" id="PRU10015"/>
    </source>
</evidence>
<dbReference type="InterPro" id="IPR029063">
    <property type="entry name" value="SAM-dependent_MTases_sf"/>
</dbReference>
<evidence type="ECO:0000259" key="6">
    <source>
        <dbReference type="PROSITE" id="PS50926"/>
    </source>
</evidence>
<keyword evidence="2 4" id="KW-0808">Transferase</keyword>
<name>A0A496PMF3_9MICC</name>
<dbReference type="PANTHER" id="PTHR11061:SF30">
    <property type="entry name" value="TRNA (URACIL(54)-C(5))-METHYLTRANSFERASE"/>
    <property type="match status" value="1"/>
</dbReference>
<dbReference type="GO" id="GO:0070041">
    <property type="term" value="F:rRNA (uridine-C5-)-methyltransferase activity"/>
    <property type="evidence" value="ECO:0007669"/>
    <property type="project" value="TreeGrafter"/>
</dbReference>
<accession>A0A496PMF3</accession>
<evidence type="ECO:0000256" key="2">
    <source>
        <dbReference type="ARBA" id="ARBA00022679"/>
    </source>
</evidence>
<dbReference type="RefSeq" id="WP_121483983.1">
    <property type="nucleotide sequence ID" value="NZ_QQXL01000001.1"/>
</dbReference>
<dbReference type="Gene3D" id="2.40.50.1070">
    <property type="match status" value="1"/>
</dbReference>
<dbReference type="PROSITE" id="PS51687">
    <property type="entry name" value="SAM_MT_RNA_M5U"/>
    <property type="match status" value="1"/>
</dbReference>
<dbReference type="InterPro" id="IPR002792">
    <property type="entry name" value="TRAM_dom"/>
</dbReference>
<dbReference type="PROSITE" id="PS50926">
    <property type="entry name" value="TRAM"/>
    <property type="match status" value="1"/>
</dbReference>
<proteinExistence type="inferred from homology"/>
<feature type="binding site" evidence="4">
    <location>
        <position position="293"/>
    </location>
    <ligand>
        <name>S-adenosyl-L-methionine</name>
        <dbReference type="ChEBI" id="CHEBI:59789"/>
    </ligand>
</feature>
<reference evidence="7 8" key="1">
    <citation type="submission" date="2018-07" db="EMBL/GenBank/DDBJ databases">
        <title>Arthrobacter sp. nov., isolated from raw cow's milk with high bacterial count.</title>
        <authorList>
            <person name="Hahne J."/>
            <person name="Isele D."/>
            <person name="Lipski A."/>
        </authorList>
    </citation>
    <scope>NUCLEOTIDE SEQUENCE [LARGE SCALE GENOMIC DNA]</scope>
    <source>
        <strain evidence="7 8">JZ R-183</strain>
    </source>
</reference>
<evidence type="ECO:0000313" key="7">
    <source>
        <dbReference type="EMBL" id="RKW71720.1"/>
    </source>
</evidence>
<evidence type="ECO:0000313" key="8">
    <source>
        <dbReference type="Proteomes" id="UP000273119"/>
    </source>
</evidence>
<organism evidence="7 8">
    <name type="scientific">Galactobacter caseinivorans</name>
    <dbReference type="NCBI Taxonomy" id="2676123"/>
    <lineage>
        <taxon>Bacteria</taxon>
        <taxon>Bacillati</taxon>
        <taxon>Actinomycetota</taxon>
        <taxon>Actinomycetes</taxon>
        <taxon>Micrococcales</taxon>
        <taxon>Micrococcaceae</taxon>
        <taxon>Galactobacter</taxon>
    </lineage>
</organism>
<dbReference type="SUPFAM" id="SSF53335">
    <property type="entry name" value="S-adenosyl-L-methionine-dependent methyltransferases"/>
    <property type="match status" value="1"/>
</dbReference>